<dbReference type="AlphaFoldDB" id="A0ABD0MBF4"/>
<reference evidence="1 2" key="1">
    <citation type="journal article" date="2023" name="Sci. Data">
        <title>Genome assembly of the Korean intertidal mud-creeper Batillaria attramentaria.</title>
        <authorList>
            <person name="Patra A.K."/>
            <person name="Ho P.T."/>
            <person name="Jun S."/>
            <person name="Lee S.J."/>
            <person name="Kim Y."/>
            <person name="Won Y.J."/>
        </authorList>
    </citation>
    <scope>NUCLEOTIDE SEQUENCE [LARGE SCALE GENOMIC DNA]</scope>
    <source>
        <strain evidence="1">Wonlab-2016</strain>
    </source>
</reference>
<evidence type="ECO:0000313" key="1">
    <source>
        <dbReference type="EMBL" id="KAK7508612.1"/>
    </source>
</evidence>
<gene>
    <name evidence="1" type="ORF">BaRGS_00000178</name>
</gene>
<proteinExistence type="predicted"/>
<organism evidence="1 2">
    <name type="scientific">Batillaria attramentaria</name>
    <dbReference type="NCBI Taxonomy" id="370345"/>
    <lineage>
        <taxon>Eukaryota</taxon>
        <taxon>Metazoa</taxon>
        <taxon>Spiralia</taxon>
        <taxon>Lophotrochozoa</taxon>
        <taxon>Mollusca</taxon>
        <taxon>Gastropoda</taxon>
        <taxon>Caenogastropoda</taxon>
        <taxon>Sorbeoconcha</taxon>
        <taxon>Cerithioidea</taxon>
        <taxon>Batillariidae</taxon>
        <taxon>Batillaria</taxon>
    </lineage>
</organism>
<sequence length="99" mass="11434">MFCIIEHQVSEALRTNCGKKPKEITLHQLESVVWCTRNALADTAYNQNDASVCQDNVARRRQRGRNCVNRPAVQNEMKSLQKCNRRRVWDRGETNTTAT</sequence>
<name>A0ABD0MBF4_9CAEN</name>
<evidence type="ECO:0000313" key="2">
    <source>
        <dbReference type="Proteomes" id="UP001519460"/>
    </source>
</evidence>
<accession>A0ABD0MBF4</accession>
<dbReference type="Proteomes" id="UP001519460">
    <property type="component" value="Unassembled WGS sequence"/>
</dbReference>
<keyword evidence="2" id="KW-1185">Reference proteome</keyword>
<comment type="caution">
    <text evidence="1">The sequence shown here is derived from an EMBL/GenBank/DDBJ whole genome shotgun (WGS) entry which is preliminary data.</text>
</comment>
<protein>
    <submittedName>
        <fullName evidence="1">Uncharacterized protein</fullName>
    </submittedName>
</protein>
<dbReference type="EMBL" id="JACVVK020000001">
    <property type="protein sequence ID" value="KAK7508612.1"/>
    <property type="molecule type" value="Genomic_DNA"/>
</dbReference>